<proteinExistence type="predicted"/>
<keyword evidence="2" id="KW-0812">Transmembrane</keyword>
<name>A0A1E3QK80_9ASCO</name>
<evidence type="ECO:0000313" key="3">
    <source>
        <dbReference type="EMBL" id="ODQ77864.1"/>
    </source>
</evidence>
<sequence>MRSKSPVRQPFNFQSQMMMHNNSSANSLTGHTRTSSNTGLKPAHRKGHRYKHSSVSMNLFQEPKLRADINIPVTLPFPKLGEIRGSLSHEQSTQVAWGLWHVLLSALLYLINRHTGLPNFDTLSHLVFYDSVSIMAMIIVNVMGNFDCWNTSLIKYPFGLGRIQVLAGFALAIWLSFVGFDLSNHCVEAYMAEFVVGEGHAHDTPSGGHSHHHHHAHPDMSGYDVVNGNRFVFLFMLLLTIFTTIVSAKLIRSDSSHKSLANIVSMSDLKVTKWDRQQLWARLSQKMNNPAHLLTLVLADLLLLTYNPFYPCAINEKIMAFTIAILIIVLGIKLTHKLGLILILSFPASAKQFDRLLHEVENDIKNLDAFKSSTNLSEIFITKFNYKLYVIGLRLKMIGGSDQDECLLRNDIVRLIKRHLSDYEERAVDNDAFEITVDIDRL</sequence>
<dbReference type="GeneID" id="30150054"/>
<keyword evidence="2" id="KW-0472">Membrane</keyword>
<dbReference type="AlphaFoldDB" id="A0A1E3QK80"/>
<feature type="transmembrane region" description="Helical" evidence="2">
    <location>
        <begin position="156"/>
        <end position="177"/>
    </location>
</feature>
<feature type="transmembrane region" description="Helical" evidence="2">
    <location>
        <begin position="321"/>
        <end position="346"/>
    </location>
</feature>
<keyword evidence="2" id="KW-1133">Transmembrane helix</keyword>
<dbReference type="STRING" id="984486.A0A1E3QK80"/>
<evidence type="ECO:0000256" key="1">
    <source>
        <dbReference type="SAM" id="MobiDB-lite"/>
    </source>
</evidence>
<protein>
    <recommendedName>
        <fullName evidence="5">Cation efflux protein cytoplasmic domain-containing protein</fullName>
    </recommendedName>
</protein>
<feature type="region of interest" description="Disordered" evidence="1">
    <location>
        <begin position="22"/>
        <end position="49"/>
    </location>
</feature>
<evidence type="ECO:0008006" key="5">
    <source>
        <dbReference type="Google" id="ProtNLM"/>
    </source>
</evidence>
<keyword evidence="4" id="KW-1185">Reference proteome</keyword>
<feature type="transmembrane region" description="Helical" evidence="2">
    <location>
        <begin position="123"/>
        <end position="144"/>
    </location>
</feature>
<evidence type="ECO:0000313" key="4">
    <source>
        <dbReference type="Proteomes" id="UP000094336"/>
    </source>
</evidence>
<dbReference type="RefSeq" id="XP_018983192.1">
    <property type="nucleotide sequence ID" value="XM_019132201.1"/>
</dbReference>
<accession>A0A1E3QK80</accession>
<gene>
    <name evidence="3" type="ORF">BABINDRAFT_53755</name>
</gene>
<feature type="transmembrane region" description="Helical" evidence="2">
    <location>
        <begin position="231"/>
        <end position="251"/>
    </location>
</feature>
<reference evidence="4" key="1">
    <citation type="submission" date="2016-05" db="EMBL/GenBank/DDBJ databases">
        <title>Comparative genomics of biotechnologically important yeasts.</title>
        <authorList>
            <consortium name="DOE Joint Genome Institute"/>
            <person name="Riley R."/>
            <person name="Haridas S."/>
            <person name="Wolfe K.H."/>
            <person name="Lopes M.R."/>
            <person name="Hittinger C.T."/>
            <person name="Goker M."/>
            <person name="Salamov A."/>
            <person name="Wisecaver J."/>
            <person name="Long T.M."/>
            <person name="Aerts A.L."/>
            <person name="Barry K."/>
            <person name="Choi C."/>
            <person name="Clum A."/>
            <person name="Coughlan A.Y."/>
            <person name="Deshpande S."/>
            <person name="Douglass A.P."/>
            <person name="Hanson S.J."/>
            <person name="Klenk H.-P."/>
            <person name="Labutti K."/>
            <person name="Lapidus A."/>
            <person name="Lindquist E."/>
            <person name="Lipzen A."/>
            <person name="Meier-Kolthoff J.P."/>
            <person name="Ohm R.A."/>
            <person name="Otillar R.P."/>
            <person name="Pangilinan J."/>
            <person name="Peng Y."/>
            <person name="Rokas A."/>
            <person name="Rosa C.A."/>
            <person name="Scheuner C."/>
            <person name="Sibirny A.A."/>
            <person name="Slot J.C."/>
            <person name="Stielow J.B."/>
            <person name="Sun H."/>
            <person name="Kurtzman C.P."/>
            <person name="Blackwell M."/>
            <person name="Grigoriev I.V."/>
            <person name="Jeffries T.W."/>
        </authorList>
    </citation>
    <scope>NUCLEOTIDE SEQUENCE [LARGE SCALE GENOMIC DNA]</scope>
    <source>
        <strain evidence="4">NRRL Y-12698</strain>
    </source>
</reference>
<feature type="transmembrane region" description="Helical" evidence="2">
    <location>
        <begin position="291"/>
        <end position="309"/>
    </location>
</feature>
<feature type="transmembrane region" description="Helical" evidence="2">
    <location>
        <begin position="94"/>
        <end position="111"/>
    </location>
</feature>
<feature type="compositionally biased region" description="Polar residues" evidence="1">
    <location>
        <begin position="22"/>
        <end position="39"/>
    </location>
</feature>
<organism evidence="3 4">
    <name type="scientific">Babjeviella inositovora NRRL Y-12698</name>
    <dbReference type="NCBI Taxonomy" id="984486"/>
    <lineage>
        <taxon>Eukaryota</taxon>
        <taxon>Fungi</taxon>
        <taxon>Dikarya</taxon>
        <taxon>Ascomycota</taxon>
        <taxon>Saccharomycotina</taxon>
        <taxon>Pichiomycetes</taxon>
        <taxon>Serinales incertae sedis</taxon>
        <taxon>Babjeviella</taxon>
    </lineage>
</organism>
<dbReference type="Proteomes" id="UP000094336">
    <property type="component" value="Unassembled WGS sequence"/>
</dbReference>
<dbReference type="EMBL" id="KV454438">
    <property type="protein sequence ID" value="ODQ77864.1"/>
    <property type="molecule type" value="Genomic_DNA"/>
</dbReference>
<evidence type="ECO:0000256" key="2">
    <source>
        <dbReference type="SAM" id="Phobius"/>
    </source>
</evidence>
<dbReference type="OrthoDB" id="5382797at2759"/>